<dbReference type="SUPFAM" id="SSF54909">
    <property type="entry name" value="Dimeric alpha+beta barrel"/>
    <property type="match status" value="1"/>
</dbReference>
<dbReference type="STRING" id="564198.BST17_02050"/>
<sequence>MIALNTAELDRYLAEDPDGPVVMLNLLRFRPAGGREKYLEYIDQFSSTGVQARYEVEVLYVGAGGIALAAEPGQDWDMVALVRYPSRKAFVDMIQDPDYQRFEHLRAESLVEAVLQATTPASA</sequence>
<dbReference type="PANTHER" id="PTHR40257">
    <property type="match status" value="1"/>
</dbReference>
<dbReference type="Proteomes" id="UP000192366">
    <property type="component" value="Unassembled WGS sequence"/>
</dbReference>
<dbReference type="EMBL" id="MVHJ01000001">
    <property type="protein sequence ID" value="ORA07269.1"/>
    <property type="molecule type" value="Genomic_DNA"/>
</dbReference>
<comment type="caution">
    <text evidence="1">The sequence shown here is derived from an EMBL/GenBank/DDBJ whole genome shotgun (WGS) entry which is preliminary data.</text>
</comment>
<proteinExistence type="predicted"/>
<reference evidence="1 2" key="1">
    <citation type="submission" date="2017-02" db="EMBL/GenBank/DDBJ databases">
        <title>The new phylogeny of genus Mycobacterium.</title>
        <authorList>
            <person name="Tortoli E."/>
            <person name="Trovato A."/>
            <person name="Cirillo D.M."/>
        </authorList>
    </citation>
    <scope>NUCLEOTIDE SEQUENCE [LARGE SCALE GENOMIC DNA]</scope>
    <source>
        <strain evidence="1 2">DSM 45578</strain>
    </source>
</reference>
<dbReference type="PANTHER" id="PTHR40257:SF1">
    <property type="entry name" value="DUF1330 DOMAIN-CONTAINING PROTEIN"/>
    <property type="match status" value="1"/>
</dbReference>
<dbReference type="OrthoDB" id="3624550at2"/>
<dbReference type="RefSeq" id="WP_083055071.1">
    <property type="nucleotide sequence ID" value="NZ_JACKVM010000014.1"/>
</dbReference>
<dbReference type="AlphaFoldDB" id="A0A1W9Z546"/>
<evidence type="ECO:0000313" key="2">
    <source>
        <dbReference type="Proteomes" id="UP000192366"/>
    </source>
</evidence>
<dbReference type="Gene3D" id="3.30.70.100">
    <property type="match status" value="1"/>
</dbReference>
<accession>A0A1W9Z546</accession>
<evidence type="ECO:0000313" key="1">
    <source>
        <dbReference type="EMBL" id="ORA07269.1"/>
    </source>
</evidence>
<name>A0A1W9Z546_MYCBA</name>
<dbReference type="InterPro" id="IPR011008">
    <property type="entry name" value="Dimeric_a/b-barrel"/>
</dbReference>
<protein>
    <recommendedName>
        <fullName evidence="3">DUF1330 domain-containing protein</fullName>
    </recommendedName>
</protein>
<evidence type="ECO:0008006" key="3">
    <source>
        <dbReference type="Google" id="ProtNLM"/>
    </source>
</evidence>
<gene>
    <name evidence="1" type="ORF">BST17_02050</name>
</gene>
<organism evidence="1 2">
    <name type="scientific">Mycolicibacterium bacteremicum</name>
    <name type="common">Mycobacterium bacteremicum</name>
    <dbReference type="NCBI Taxonomy" id="564198"/>
    <lineage>
        <taxon>Bacteria</taxon>
        <taxon>Bacillati</taxon>
        <taxon>Actinomycetota</taxon>
        <taxon>Actinomycetes</taxon>
        <taxon>Mycobacteriales</taxon>
        <taxon>Mycobacteriaceae</taxon>
        <taxon>Mycolicibacterium</taxon>
    </lineage>
</organism>
<keyword evidence="2" id="KW-1185">Reference proteome</keyword>